<proteinExistence type="predicted"/>
<evidence type="ECO:0000313" key="2">
    <source>
        <dbReference type="Proteomes" id="UP000218272"/>
    </source>
</evidence>
<sequence>MEPDDKFAAVDTSIFREIKLLSGERIRHERTLRGITQIDLAGNMGGSPRWVREIEAGAPGTKLEDHLRATLCLGMPTGHIAFSILFAGQRMRFPRQLIYGDLPAIERKCIEMISDSVLTSLKQDLSPQWRRGDESDQI</sequence>
<evidence type="ECO:0000313" key="1">
    <source>
        <dbReference type="EMBL" id="BAV63228.1"/>
    </source>
</evidence>
<dbReference type="EMBL" id="AP017655">
    <property type="protein sequence ID" value="BAV63228.1"/>
    <property type="molecule type" value="Genomic_DNA"/>
</dbReference>
<dbReference type="KEGG" id="sclo:SCLO_1001880"/>
<dbReference type="GO" id="GO:0003677">
    <property type="term" value="F:DNA binding"/>
    <property type="evidence" value="ECO:0007669"/>
    <property type="project" value="InterPro"/>
</dbReference>
<dbReference type="CDD" id="cd00093">
    <property type="entry name" value="HTH_XRE"/>
    <property type="match status" value="1"/>
</dbReference>
<dbReference type="OrthoDB" id="7471477at2"/>
<gene>
    <name evidence="1" type="ORF">SCLO_1001880</name>
</gene>
<reference evidence="1 2" key="1">
    <citation type="submission" date="2016-10" db="EMBL/GenBank/DDBJ databases">
        <title>Complete Genome Sequence of the Nonylphenol-Degrading Bacterium Sphingobium cloacae JCM 10874T.</title>
        <authorList>
            <person name="Ootsuka M."/>
            <person name="Nishizawa T."/>
            <person name="Ohta H."/>
        </authorList>
    </citation>
    <scope>NUCLEOTIDE SEQUENCE [LARGE SCALE GENOMIC DNA]</scope>
    <source>
        <strain evidence="1 2">JCM 10874</strain>
    </source>
</reference>
<keyword evidence="2" id="KW-1185">Reference proteome</keyword>
<organism evidence="1 2">
    <name type="scientific">Sphingobium cloacae</name>
    <dbReference type="NCBI Taxonomy" id="120107"/>
    <lineage>
        <taxon>Bacteria</taxon>
        <taxon>Pseudomonadati</taxon>
        <taxon>Pseudomonadota</taxon>
        <taxon>Alphaproteobacteria</taxon>
        <taxon>Sphingomonadales</taxon>
        <taxon>Sphingomonadaceae</taxon>
        <taxon>Sphingobium</taxon>
    </lineage>
</organism>
<dbReference type="AlphaFoldDB" id="A0A1E1EY77"/>
<dbReference type="SUPFAM" id="SSF47413">
    <property type="entry name" value="lambda repressor-like DNA-binding domains"/>
    <property type="match status" value="1"/>
</dbReference>
<name>A0A1E1EY77_9SPHN</name>
<dbReference type="InterPro" id="IPR001387">
    <property type="entry name" value="Cro/C1-type_HTH"/>
</dbReference>
<dbReference type="Gene3D" id="1.10.260.40">
    <property type="entry name" value="lambda repressor-like DNA-binding domains"/>
    <property type="match status" value="1"/>
</dbReference>
<dbReference type="RefSeq" id="WP_066516514.1">
    <property type="nucleotide sequence ID" value="NZ_AP017655.1"/>
</dbReference>
<dbReference type="InterPro" id="IPR010982">
    <property type="entry name" value="Lambda_DNA-bd_dom_sf"/>
</dbReference>
<dbReference type="Proteomes" id="UP000218272">
    <property type="component" value="Chromosome SCLO_1"/>
</dbReference>
<accession>A0A1E1EY77</accession>
<protein>
    <submittedName>
        <fullName evidence="1">Uncharacterized protein</fullName>
    </submittedName>
</protein>